<evidence type="ECO:0000259" key="2">
    <source>
        <dbReference type="PROSITE" id="PS51352"/>
    </source>
</evidence>
<comment type="caution">
    <text evidence="3">The sequence shown here is derived from an EMBL/GenBank/DDBJ whole genome shotgun (WGS) entry which is preliminary data.</text>
</comment>
<dbReference type="Gene3D" id="3.40.30.10">
    <property type="entry name" value="Glutaredoxin"/>
    <property type="match status" value="1"/>
</dbReference>
<dbReference type="OrthoDB" id="25753at2"/>
<keyword evidence="4" id="KW-1185">Reference proteome</keyword>
<proteinExistence type="predicted"/>
<dbReference type="Proteomes" id="UP000192343">
    <property type="component" value="Unassembled WGS sequence"/>
</dbReference>
<feature type="chain" id="PRO_5011009096" description="Thioredoxin domain-containing protein" evidence="1">
    <location>
        <begin position="21"/>
        <end position="146"/>
    </location>
</feature>
<keyword evidence="1" id="KW-0732">Signal</keyword>
<feature type="domain" description="Thioredoxin" evidence="2">
    <location>
        <begin position="29"/>
        <end position="146"/>
    </location>
</feature>
<gene>
    <name evidence="3" type="ORF">B4O97_04985</name>
</gene>
<dbReference type="CDD" id="cd02947">
    <property type="entry name" value="TRX_family"/>
    <property type="match status" value="1"/>
</dbReference>
<dbReference type="Pfam" id="PF00085">
    <property type="entry name" value="Thioredoxin"/>
    <property type="match status" value="1"/>
</dbReference>
<protein>
    <recommendedName>
        <fullName evidence="2">Thioredoxin domain-containing protein</fullName>
    </recommendedName>
</protein>
<dbReference type="PROSITE" id="PS51352">
    <property type="entry name" value="THIOREDOXIN_2"/>
    <property type="match status" value="1"/>
</dbReference>
<name>A0A1Y1S0U9_9SPIO</name>
<reference evidence="3 4" key="1">
    <citation type="submission" date="2017-03" db="EMBL/GenBank/DDBJ databases">
        <title>Draft Genome sequence of Marispirochaeta sp. strain JC444.</title>
        <authorList>
            <person name="Shivani Y."/>
            <person name="Subhash Y."/>
            <person name="Sasikala C."/>
            <person name="Ramana C."/>
        </authorList>
    </citation>
    <scope>NUCLEOTIDE SEQUENCE [LARGE SCALE GENOMIC DNA]</scope>
    <source>
        <strain evidence="3 4">JC444</strain>
    </source>
</reference>
<dbReference type="InterPro" id="IPR013766">
    <property type="entry name" value="Thioredoxin_domain"/>
</dbReference>
<evidence type="ECO:0000313" key="4">
    <source>
        <dbReference type="Proteomes" id="UP000192343"/>
    </source>
</evidence>
<accession>A0A1Y1S0U9</accession>
<evidence type="ECO:0000313" key="3">
    <source>
        <dbReference type="EMBL" id="ORC36982.1"/>
    </source>
</evidence>
<evidence type="ECO:0000256" key="1">
    <source>
        <dbReference type="SAM" id="SignalP"/>
    </source>
</evidence>
<dbReference type="STRING" id="1963862.B4O97_04985"/>
<dbReference type="SUPFAM" id="SSF52833">
    <property type="entry name" value="Thioredoxin-like"/>
    <property type="match status" value="1"/>
</dbReference>
<dbReference type="InterPro" id="IPR036249">
    <property type="entry name" value="Thioredoxin-like_sf"/>
</dbReference>
<dbReference type="AlphaFoldDB" id="A0A1Y1S0U9"/>
<feature type="signal peptide" evidence="1">
    <location>
        <begin position="1"/>
        <end position="20"/>
    </location>
</feature>
<dbReference type="RefSeq" id="WP_083048872.1">
    <property type="nucleotide sequence ID" value="NZ_MWQY01000004.1"/>
</dbReference>
<organism evidence="3 4">
    <name type="scientific">Marispirochaeta aestuarii</name>
    <dbReference type="NCBI Taxonomy" id="1963862"/>
    <lineage>
        <taxon>Bacteria</taxon>
        <taxon>Pseudomonadati</taxon>
        <taxon>Spirochaetota</taxon>
        <taxon>Spirochaetia</taxon>
        <taxon>Spirochaetales</taxon>
        <taxon>Spirochaetaceae</taxon>
        <taxon>Marispirochaeta</taxon>
    </lineage>
</organism>
<sequence length="146" mass="16362">MRVFTVIAFVLLIVSFPAFSGGQSESVDVMEGGMMEAMEMPEVNAIVDFRSLDHARELAAEKPTVLFFNASWCPSCKGAVRDFEANEVEIRDYYLVYVDYDSSDDLQEKYGVTYQHTFVQIDSEGKAVTKWNGGGTGEFLNKVKVM</sequence>
<dbReference type="EMBL" id="MWQY01000004">
    <property type="protein sequence ID" value="ORC36982.1"/>
    <property type="molecule type" value="Genomic_DNA"/>
</dbReference>